<evidence type="ECO:0000313" key="3">
    <source>
        <dbReference type="Proteomes" id="UP000199092"/>
    </source>
</evidence>
<reference evidence="2 3" key="1">
    <citation type="submission" date="2016-10" db="EMBL/GenBank/DDBJ databases">
        <authorList>
            <person name="de Groot N.N."/>
        </authorList>
    </citation>
    <scope>NUCLEOTIDE SEQUENCE [LARGE SCALE GENOMIC DNA]</scope>
    <source>
        <strain evidence="2 3">DSM 21741</strain>
    </source>
</reference>
<feature type="chain" id="PRO_5039025110" evidence="1">
    <location>
        <begin position="25"/>
        <end position="180"/>
    </location>
</feature>
<organism evidence="2 3">
    <name type="scientific">Friedmanniella luteola</name>
    <dbReference type="NCBI Taxonomy" id="546871"/>
    <lineage>
        <taxon>Bacteria</taxon>
        <taxon>Bacillati</taxon>
        <taxon>Actinomycetota</taxon>
        <taxon>Actinomycetes</taxon>
        <taxon>Propionibacteriales</taxon>
        <taxon>Nocardioidaceae</taxon>
        <taxon>Friedmanniella</taxon>
    </lineage>
</organism>
<dbReference type="EMBL" id="LT629749">
    <property type="protein sequence ID" value="SDR69918.1"/>
    <property type="molecule type" value="Genomic_DNA"/>
</dbReference>
<protein>
    <submittedName>
        <fullName evidence="2">Uncharacterized protein</fullName>
    </submittedName>
</protein>
<dbReference type="AlphaFoldDB" id="A0A1H1L5V1"/>
<evidence type="ECO:0000256" key="1">
    <source>
        <dbReference type="SAM" id="SignalP"/>
    </source>
</evidence>
<evidence type="ECO:0000313" key="2">
    <source>
        <dbReference type="EMBL" id="SDR69918.1"/>
    </source>
</evidence>
<dbReference type="Proteomes" id="UP000199092">
    <property type="component" value="Chromosome I"/>
</dbReference>
<proteinExistence type="predicted"/>
<accession>A0A1H1L5V1</accession>
<keyword evidence="3" id="KW-1185">Reference proteome</keyword>
<gene>
    <name evidence="2" type="ORF">SAMN04488543_0104</name>
</gene>
<sequence length="180" mass="19719">MARRRRLRAIVTPLLALAGLVAGAGALPADAAAWAGEPPARCVSRAALEEVQVGMTLAQARGLLHGRAVWWGPERGVWSQSYPRACSSTRAMLIQADDGRITFVVNAGERRDATCTTAAEFDQLRDGMTRARADHLLRGKQFDLKRSDEWQPVPCQGWSTQQVTFRGGRVATHVRGFYFG</sequence>
<keyword evidence="1" id="KW-0732">Signal</keyword>
<name>A0A1H1L5V1_9ACTN</name>
<dbReference type="RefSeq" id="WP_091408638.1">
    <property type="nucleotide sequence ID" value="NZ_LT629749.1"/>
</dbReference>
<feature type="signal peptide" evidence="1">
    <location>
        <begin position="1"/>
        <end position="24"/>
    </location>
</feature>